<keyword evidence="2" id="KW-1185">Reference proteome</keyword>
<feature type="non-terminal residue" evidence="1">
    <location>
        <position position="227"/>
    </location>
</feature>
<organism evidence="1 2">
    <name type="scientific">Racocetra persica</name>
    <dbReference type="NCBI Taxonomy" id="160502"/>
    <lineage>
        <taxon>Eukaryota</taxon>
        <taxon>Fungi</taxon>
        <taxon>Fungi incertae sedis</taxon>
        <taxon>Mucoromycota</taxon>
        <taxon>Glomeromycotina</taxon>
        <taxon>Glomeromycetes</taxon>
        <taxon>Diversisporales</taxon>
        <taxon>Gigasporaceae</taxon>
        <taxon>Racocetra</taxon>
    </lineage>
</organism>
<proteinExistence type="predicted"/>
<gene>
    <name evidence="1" type="ORF">RPERSI_LOCUS16967</name>
</gene>
<evidence type="ECO:0000313" key="1">
    <source>
        <dbReference type="EMBL" id="CAG8776016.1"/>
    </source>
</evidence>
<evidence type="ECO:0000313" key="2">
    <source>
        <dbReference type="Proteomes" id="UP000789920"/>
    </source>
</evidence>
<feature type="non-terminal residue" evidence="1">
    <location>
        <position position="1"/>
    </location>
</feature>
<sequence length="227" mass="25449">FSLVNLSNFPTPINATLTNFPTWHPAIQIPGVLVLIWSLKYETLSVFIFNNEKTSTTTFNKLLAGYSIVTGTIAVSLMLLDLGKLFTSIAIIHNYFEVIIIILLHQGGILATNDNIIHYSIIYVLIAGGATIFLPWPYDAFWFKAQGLSLDWAFCIQFIRLYLTTRRNYKKDDTNTPGDEGESGHDNKLNHHTKDKHLHHVLLLPLAALFHVSGNVLNAVFLIEGLA</sequence>
<reference evidence="1" key="1">
    <citation type="submission" date="2021-06" db="EMBL/GenBank/DDBJ databases">
        <authorList>
            <person name="Kallberg Y."/>
            <person name="Tangrot J."/>
            <person name="Rosling A."/>
        </authorList>
    </citation>
    <scope>NUCLEOTIDE SEQUENCE</scope>
    <source>
        <strain evidence="1">MA461A</strain>
    </source>
</reference>
<dbReference type="EMBL" id="CAJVQC010042749">
    <property type="protein sequence ID" value="CAG8776016.1"/>
    <property type="molecule type" value="Genomic_DNA"/>
</dbReference>
<protein>
    <submittedName>
        <fullName evidence="1">15386_t:CDS:1</fullName>
    </submittedName>
</protein>
<accession>A0ACA9R4J6</accession>
<name>A0ACA9R4J6_9GLOM</name>
<comment type="caution">
    <text evidence="1">The sequence shown here is derived from an EMBL/GenBank/DDBJ whole genome shotgun (WGS) entry which is preliminary data.</text>
</comment>
<dbReference type="Proteomes" id="UP000789920">
    <property type="component" value="Unassembled WGS sequence"/>
</dbReference>